<protein>
    <submittedName>
        <fullName evidence="1">Uncharacterized protein</fullName>
    </submittedName>
</protein>
<sequence length="38" mass="4367">FQHHWPQPVLCWPQTPKAQTPPSSSPRCHLYHTVIFGG</sequence>
<name>A0A382GAM7_9ZZZZ</name>
<dbReference type="EMBL" id="UINC01054314">
    <property type="protein sequence ID" value="SVB71865.1"/>
    <property type="molecule type" value="Genomic_DNA"/>
</dbReference>
<feature type="non-terminal residue" evidence="1">
    <location>
        <position position="38"/>
    </location>
</feature>
<gene>
    <name evidence="1" type="ORF">METZ01_LOCUS224719</name>
</gene>
<feature type="non-terminal residue" evidence="1">
    <location>
        <position position="1"/>
    </location>
</feature>
<dbReference type="AlphaFoldDB" id="A0A382GAM7"/>
<accession>A0A382GAM7</accession>
<organism evidence="1">
    <name type="scientific">marine metagenome</name>
    <dbReference type="NCBI Taxonomy" id="408172"/>
    <lineage>
        <taxon>unclassified sequences</taxon>
        <taxon>metagenomes</taxon>
        <taxon>ecological metagenomes</taxon>
    </lineage>
</organism>
<reference evidence="1" key="1">
    <citation type="submission" date="2018-05" db="EMBL/GenBank/DDBJ databases">
        <authorList>
            <person name="Lanie J.A."/>
            <person name="Ng W.-L."/>
            <person name="Kazmierczak K.M."/>
            <person name="Andrzejewski T.M."/>
            <person name="Davidsen T.M."/>
            <person name="Wayne K.J."/>
            <person name="Tettelin H."/>
            <person name="Glass J.I."/>
            <person name="Rusch D."/>
            <person name="Podicherti R."/>
            <person name="Tsui H.-C.T."/>
            <person name="Winkler M.E."/>
        </authorList>
    </citation>
    <scope>NUCLEOTIDE SEQUENCE</scope>
</reference>
<proteinExistence type="predicted"/>
<evidence type="ECO:0000313" key="1">
    <source>
        <dbReference type="EMBL" id="SVB71865.1"/>
    </source>
</evidence>